<organism evidence="2">
    <name type="scientific">Acididesulfobacillus acetoxydans</name>
    <dbReference type="NCBI Taxonomy" id="1561005"/>
    <lineage>
        <taxon>Bacteria</taxon>
        <taxon>Bacillati</taxon>
        <taxon>Bacillota</taxon>
        <taxon>Clostridia</taxon>
        <taxon>Eubacteriales</taxon>
        <taxon>Peptococcaceae</taxon>
        <taxon>Acididesulfobacillus</taxon>
    </lineage>
</organism>
<dbReference type="AlphaFoldDB" id="A0A8S0WVG6"/>
<accession>A0A8S0WVG6</accession>
<feature type="coiled-coil region" evidence="1">
    <location>
        <begin position="119"/>
        <end position="153"/>
    </location>
</feature>
<dbReference type="CDD" id="cd02440">
    <property type="entry name" value="AdoMet_MTases"/>
    <property type="match status" value="1"/>
</dbReference>
<protein>
    <submittedName>
        <fullName evidence="2">Methionine biosynthesis MetW</fullName>
    </submittedName>
    <submittedName>
        <fullName evidence="3">Methionine biosynthesis protein MetW</fullName>
    </submittedName>
</protein>
<dbReference type="SUPFAM" id="SSF53335">
    <property type="entry name" value="S-adenosyl-L-methionine-dependent methyltransferases"/>
    <property type="match status" value="1"/>
</dbReference>
<evidence type="ECO:0000313" key="4">
    <source>
        <dbReference type="Proteomes" id="UP001071230"/>
    </source>
</evidence>
<dbReference type="RefSeq" id="WP_240983359.1">
    <property type="nucleotide sequence ID" value="NZ_CDGJ01000065.1"/>
</dbReference>
<dbReference type="EMBL" id="LR746496">
    <property type="protein sequence ID" value="CAA7599571.1"/>
    <property type="molecule type" value="Genomic_DNA"/>
</dbReference>
<reference evidence="3" key="1">
    <citation type="submission" date="2014-11" db="EMBL/GenBank/DDBJ databases">
        <authorList>
            <person name="Hornung B.V."/>
        </authorList>
    </citation>
    <scope>NUCLEOTIDE SEQUENCE</scope>
    <source>
        <strain evidence="3">INE</strain>
    </source>
</reference>
<dbReference type="EMBL" id="CDGJ01000065">
    <property type="protein sequence ID" value="CEJ07766.1"/>
    <property type="molecule type" value="Genomic_DNA"/>
</dbReference>
<dbReference type="KEGG" id="aacx:DEACI_0197"/>
<reference evidence="2" key="2">
    <citation type="submission" date="2020-01" db="EMBL/GenBank/DDBJ databases">
        <authorList>
            <person name="Hornung B."/>
        </authorList>
    </citation>
    <scope>NUCLEOTIDE SEQUENCE</scope>
    <source>
        <strain evidence="2">PacBioINE</strain>
    </source>
</reference>
<evidence type="ECO:0000256" key="1">
    <source>
        <dbReference type="SAM" id="Coils"/>
    </source>
</evidence>
<gene>
    <name evidence="2" type="ORF">DEACI_0197</name>
    <name evidence="3" type="ORF">DEACI_2232</name>
</gene>
<keyword evidence="4" id="KW-1185">Reference proteome</keyword>
<keyword evidence="1" id="KW-0175">Coiled coil</keyword>
<dbReference type="Pfam" id="PF07021">
    <property type="entry name" value="MetW"/>
    <property type="match status" value="1"/>
</dbReference>
<dbReference type="Proteomes" id="UP001071230">
    <property type="component" value="Unassembled WGS sequence"/>
</dbReference>
<sequence>MANAQLTVEEVMERIREAMKAKRSMVSARGAGGGLGGSEVPAEGEFSRLEAELRQSNLKWNVNAEYPITSHRKTIGRFIVFGKKVVRKFLRWYVNPPVDQQREFNGSVTRALNLLGELARNQSLALRGARDRIQELENLLNDIGNQFAELSSAGAGLGALSDGLQDKADRNDVELLKEYLAGKVGAEELEEVRGLLDSKADESKLEAIRDMLADKAERSELDSVRASVLSERNEVLALADEQAKRRLEPELMLVADRLRRLERRINKGLHIEPGVRTVERLVREDKEENPDIDYFLFEQRFRGSREDIKERQRVYLDYFKGKSKVLDIGCGRGEFVELLQENGIGVQGIDINEDMVGYCQDRGLPVLQADLFSYLEGLEDNSLDGIFAAQVIEHLKPNSLVRFMELTHLKLKCGGILMVETINPHNISAVCTWFNMDISHEKPILPETLSFLSECAGFKILKQLDLHPDELSRIPEGGDVRGQDGTIIQLVNRFNYLFYSAHDYALILSKGVICKRGS</sequence>
<proteinExistence type="predicted"/>
<dbReference type="Proteomes" id="UP000836597">
    <property type="component" value="Chromosome"/>
</dbReference>
<evidence type="ECO:0000313" key="3">
    <source>
        <dbReference type="EMBL" id="CEJ07766.1"/>
    </source>
</evidence>
<dbReference type="PANTHER" id="PTHR43861">
    <property type="entry name" value="TRANS-ACONITATE 2-METHYLTRANSFERASE-RELATED"/>
    <property type="match status" value="1"/>
</dbReference>
<dbReference type="InterPro" id="IPR010743">
    <property type="entry name" value="Methionine_synth_MetW"/>
</dbReference>
<dbReference type="InterPro" id="IPR029063">
    <property type="entry name" value="SAM-dependent_MTases_sf"/>
</dbReference>
<evidence type="ECO:0000313" key="2">
    <source>
        <dbReference type="EMBL" id="CAA7599571.1"/>
    </source>
</evidence>
<dbReference type="Gene3D" id="3.40.50.150">
    <property type="entry name" value="Vaccinia Virus protein VP39"/>
    <property type="match status" value="1"/>
</dbReference>
<name>A0A8S0WVG6_9FIRM</name>